<reference evidence="2 3" key="1">
    <citation type="submission" date="2016-03" db="EMBL/GenBank/DDBJ databases">
        <title>Comparative genomics of the ectomycorrhizal sister species Rhizopogon vinicolor and Rhizopogon vesiculosus (Basidiomycota: Boletales) reveals a divergence of the mating type B locus.</title>
        <authorList>
            <person name="Mujic A.B."/>
            <person name="Kuo A."/>
            <person name="Tritt A."/>
            <person name="Lipzen A."/>
            <person name="Chen C."/>
            <person name="Johnson J."/>
            <person name="Sharma A."/>
            <person name="Barry K."/>
            <person name="Grigoriev I.V."/>
            <person name="Spatafora J.W."/>
        </authorList>
    </citation>
    <scope>NUCLEOTIDE SEQUENCE [LARGE SCALE GENOMIC DNA]</scope>
    <source>
        <strain evidence="2 3">AM-OR11-056</strain>
    </source>
</reference>
<keyword evidence="3" id="KW-1185">Reference proteome</keyword>
<sequence>MITGLVSLRAQRFAFASSTFSTRLTRTMTTDVHAIAQTGFGTGTNEQYDRVRPSYPTESLSYIRQIPKSTAPLNIVEIGAGTGIFTRALLAHPEWATSIGTLRAVEPSDGMCGVWTKTVKDSRTTIVQGTFDNTGVEDGWADLIIIAQAFHWCPDYGKASSEFARILKKDGAVAFIWNLEDRDGGGWPAQIRDCIEVYEDGTPQFRLDLWRQTFSTPEYTSSFHPQEEKVWAYHISTSDQIVTDRAQSKSYMTVLPSDDKAKVAEDIKVILQRGDGRIWINKEEGTYQYPYKTYLVFFSTSSLNLPALDAWIASLKLLVLTDTFHSTHLSDLYITLPTRDGTRGRPPSSPVEGTPLGYGHHLAFFHPRNPEALLRTDGTDADFCPPEPFTRRMWAGGTMTWNKDGELKVGEKAIAVSTVAKVEKKGFEVGKPMVFVNQRIQVTLEGRNEHGMVEERVQVFVASGGKRAPRQGGSSTPSITAYLLADGSDISKCPKV</sequence>
<feature type="domain" description="Methyltransferase type 11" evidence="1">
    <location>
        <begin position="76"/>
        <end position="175"/>
    </location>
</feature>
<comment type="caution">
    <text evidence="2">The sequence shown here is derived from an EMBL/GenBank/DDBJ whole genome shotgun (WGS) entry which is preliminary data.</text>
</comment>
<dbReference type="EMBL" id="LVVM01005438">
    <property type="protein sequence ID" value="OJA10553.1"/>
    <property type="molecule type" value="Genomic_DNA"/>
</dbReference>
<dbReference type="PANTHER" id="PTHR28152">
    <property type="entry name" value="HYDROXYACYL-THIOESTER DEHYDRATASE TYPE 2, MITOCHONDRIAL"/>
    <property type="match status" value="1"/>
</dbReference>
<evidence type="ECO:0000259" key="1">
    <source>
        <dbReference type="Pfam" id="PF08241"/>
    </source>
</evidence>
<dbReference type="InterPro" id="IPR013216">
    <property type="entry name" value="Methyltransf_11"/>
</dbReference>
<proteinExistence type="predicted"/>
<dbReference type="InterPro" id="IPR052741">
    <property type="entry name" value="Mitochondrial_HTD2"/>
</dbReference>
<evidence type="ECO:0000313" key="3">
    <source>
        <dbReference type="Proteomes" id="UP000183567"/>
    </source>
</evidence>
<organism evidence="2 3">
    <name type="scientific">Rhizopogon vesiculosus</name>
    <dbReference type="NCBI Taxonomy" id="180088"/>
    <lineage>
        <taxon>Eukaryota</taxon>
        <taxon>Fungi</taxon>
        <taxon>Dikarya</taxon>
        <taxon>Basidiomycota</taxon>
        <taxon>Agaricomycotina</taxon>
        <taxon>Agaricomycetes</taxon>
        <taxon>Agaricomycetidae</taxon>
        <taxon>Boletales</taxon>
        <taxon>Suillineae</taxon>
        <taxon>Rhizopogonaceae</taxon>
        <taxon>Rhizopogon</taxon>
    </lineage>
</organism>
<dbReference type="Gene3D" id="3.40.50.150">
    <property type="entry name" value="Vaccinia Virus protein VP39"/>
    <property type="match status" value="1"/>
</dbReference>
<protein>
    <recommendedName>
        <fullName evidence="1">Methyltransferase type 11 domain-containing protein</fullName>
    </recommendedName>
</protein>
<dbReference type="Proteomes" id="UP000183567">
    <property type="component" value="Unassembled WGS sequence"/>
</dbReference>
<dbReference type="AlphaFoldDB" id="A0A1J8QAB8"/>
<dbReference type="SUPFAM" id="SSF53335">
    <property type="entry name" value="S-adenosyl-L-methionine-dependent methyltransferases"/>
    <property type="match status" value="1"/>
</dbReference>
<dbReference type="STRING" id="180088.A0A1J8QAB8"/>
<accession>A0A1J8QAB8</accession>
<gene>
    <name evidence="2" type="ORF">AZE42_03158</name>
</gene>
<dbReference type="GO" id="GO:0019171">
    <property type="term" value="F:(3R)-hydroxyacyl-[acyl-carrier-protein] dehydratase activity"/>
    <property type="evidence" value="ECO:0007669"/>
    <property type="project" value="TreeGrafter"/>
</dbReference>
<dbReference type="GO" id="GO:0008757">
    <property type="term" value="F:S-adenosylmethionine-dependent methyltransferase activity"/>
    <property type="evidence" value="ECO:0007669"/>
    <property type="project" value="InterPro"/>
</dbReference>
<dbReference type="Pfam" id="PF08241">
    <property type="entry name" value="Methyltransf_11"/>
    <property type="match status" value="1"/>
</dbReference>
<dbReference type="OrthoDB" id="66144at2759"/>
<dbReference type="PANTHER" id="PTHR28152:SF1">
    <property type="entry name" value="HYDROXYACYL-THIOESTER DEHYDRATASE TYPE 2, MITOCHONDRIAL"/>
    <property type="match status" value="1"/>
</dbReference>
<name>A0A1J8QAB8_9AGAM</name>
<dbReference type="InterPro" id="IPR029063">
    <property type="entry name" value="SAM-dependent_MTases_sf"/>
</dbReference>
<dbReference type="CDD" id="cd02440">
    <property type="entry name" value="AdoMet_MTases"/>
    <property type="match status" value="1"/>
</dbReference>
<evidence type="ECO:0000313" key="2">
    <source>
        <dbReference type="EMBL" id="OJA10553.1"/>
    </source>
</evidence>
<dbReference type="GO" id="GO:0005739">
    <property type="term" value="C:mitochondrion"/>
    <property type="evidence" value="ECO:0007669"/>
    <property type="project" value="TreeGrafter"/>
</dbReference>